<keyword evidence="2 7" id="KW-0812">Transmembrane</keyword>
<reference evidence="9" key="1">
    <citation type="submission" date="2020-02" db="EMBL/GenBank/DDBJ databases">
        <authorList>
            <person name="Palmer J.M."/>
        </authorList>
    </citation>
    <scope>NUCLEOTIDE SEQUENCE</scope>
    <source>
        <strain evidence="9">EPUS1.4</strain>
        <tissue evidence="9">Thallus</tissue>
    </source>
</reference>
<dbReference type="Pfam" id="PF20684">
    <property type="entry name" value="Fung_rhodopsin"/>
    <property type="match status" value="1"/>
</dbReference>
<dbReference type="PANTHER" id="PTHR33048">
    <property type="entry name" value="PTH11-LIKE INTEGRAL MEMBRANE PROTEIN (AFU_ORTHOLOGUE AFUA_5G11245)"/>
    <property type="match status" value="1"/>
</dbReference>
<dbReference type="AlphaFoldDB" id="A0A8H7AVC3"/>
<evidence type="ECO:0000313" key="9">
    <source>
        <dbReference type="EMBL" id="KAF7511805.1"/>
    </source>
</evidence>
<evidence type="ECO:0000256" key="4">
    <source>
        <dbReference type="ARBA" id="ARBA00023136"/>
    </source>
</evidence>
<feature type="region of interest" description="Disordered" evidence="6">
    <location>
        <begin position="245"/>
        <end position="279"/>
    </location>
</feature>
<evidence type="ECO:0000256" key="1">
    <source>
        <dbReference type="ARBA" id="ARBA00004141"/>
    </source>
</evidence>
<evidence type="ECO:0000256" key="5">
    <source>
        <dbReference type="ARBA" id="ARBA00038359"/>
    </source>
</evidence>
<dbReference type="InterPro" id="IPR052337">
    <property type="entry name" value="SAT4-like"/>
</dbReference>
<comment type="caution">
    <text evidence="9">The sequence shown here is derived from an EMBL/GenBank/DDBJ whole genome shotgun (WGS) entry which is preliminary data.</text>
</comment>
<proteinExistence type="inferred from homology"/>
<dbReference type="OrthoDB" id="5331848at2759"/>
<evidence type="ECO:0000256" key="7">
    <source>
        <dbReference type="SAM" id="Phobius"/>
    </source>
</evidence>
<dbReference type="PANTHER" id="PTHR33048:SF146">
    <property type="entry name" value="INTEGRAL MEMBRANE PROTEIN"/>
    <property type="match status" value="1"/>
</dbReference>
<dbReference type="GO" id="GO:0016020">
    <property type="term" value="C:membrane"/>
    <property type="evidence" value="ECO:0007669"/>
    <property type="project" value="UniProtKB-SubCell"/>
</dbReference>
<evidence type="ECO:0000259" key="8">
    <source>
        <dbReference type="Pfam" id="PF20684"/>
    </source>
</evidence>
<accession>A0A8H7AVC3</accession>
<feature type="transmembrane region" description="Helical" evidence="7">
    <location>
        <begin position="51"/>
        <end position="75"/>
    </location>
</feature>
<keyword evidence="3 7" id="KW-1133">Transmembrane helix</keyword>
<evidence type="ECO:0000256" key="6">
    <source>
        <dbReference type="SAM" id="MobiDB-lite"/>
    </source>
</evidence>
<dbReference type="EMBL" id="JAACFV010000017">
    <property type="protein sequence ID" value="KAF7511805.1"/>
    <property type="molecule type" value="Genomic_DNA"/>
</dbReference>
<keyword evidence="10" id="KW-1185">Reference proteome</keyword>
<dbReference type="InterPro" id="IPR049326">
    <property type="entry name" value="Rhodopsin_dom_fungi"/>
</dbReference>
<feature type="transmembrane region" description="Helical" evidence="7">
    <location>
        <begin position="87"/>
        <end position="109"/>
    </location>
</feature>
<organism evidence="9 10">
    <name type="scientific">Endocarpon pusillum</name>
    <dbReference type="NCBI Taxonomy" id="364733"/>
    <lineage>
        <taxon>Eukaryota</taxon>
        <taxon>Fungi</taxon>
        <taxon>Dikarya</taxon>
        <taxon>Ascomycota</taxon>
        <taxon>Pezizomycotina</taxon>
        <taxon>Eurotiomycetes</taxon>
        <taxon>Chaetothyriomycetidae</taxon>
        <taxon>Verrucariales</taxon>
        <taxon>Verrucariaceae</taxon>
        <taxon>Endocarpon</taxon>
    </lineage>
</organism>
<feature type="compositionally biased region" description="Polar residues" evidence="6">
    <location>
        <begin position="245"/>
        <end position="276"/>
    </location>
</feature>
<dbReference type="Proteomes" id="UP000606974">
    <property type="component" value="Unassembled WGS sequence"/>
</dbReference>
<feature type="transmembrane region" description="Helical" evidence="7">
    <location>
        <begin position="208"/>
        <end position="228"/>
    </location>
</feature>
<name>A0A8H7AVC3_9EURO</name>
<sequence length="310" mass="34364">MRNLGPDDYLMFVAWIVYLAGLVLCTVYVVNGGGRHLYYLKPDEIVTVMKYNLICQPFGVMASALGKVSVAFLVLRLIGPTTVWRRRFLYSNAMLFMLLSILSFVLFFAQCTPLRATWEPVPGARCWNPTVTTTYGIFQSAYGTVLDFILAFMPITFIWRLKLSVKKKLGLCILLGLGVIAGVCAAFRTQQAAKLAYHVDHIWETFALFVWGSAEASIVIICGCVPTAKPLSYELRTKYSQPGSARTTLLDQSGNSTNVSSTTENAQCASKNNQPHVGSKGINVEQSFVVDLHDRISESVPRSTEEHIIV</sequence>
<evidence type="ECO:0000313" key="10">
    <source>
        <dbReference type="Proteomes" id="UP000606974"/>
    </source>
</evidence>
<feature type="transmembrane region" description="Helical" evidence="7">
    <location>
        <begin position="169"/>
        <end position="188"/>
    </location>
</feature>
<gene>
    <name evidence="9" type="ORF">GJ744_003536</name>
</gene>
<feature type="domain" description="Rhodopsin" evidence="8">
    <location>
        <begin position="2"/>
        <end position="231"/>
    </location>
</feature>
<evidence type="ECO:0000256" key="2">
    <source>
        <dbReference type="ARBA" id="ARBA00022692"/>
    </source>
</evidence>
<comment type="subcellular location">
    <subcellularLocation>
        <location evidence="1">Membrane</location>
        <topology evidence="1">Multi-pass membrane protein</topology>
    </subcellularLocation>
</comment>
<feature type="transmembrane region" description="Helical" evidence="7">
    <location>
        <begin position="137"/>
        <end position="157"/>
    </location>
</feature>
<feature type="transmembrane region" description="Helical" evidence="7">
    <location>
        <begin position="12"/>
        <end position="31"/>
    </location>
</feature>
<protein>
    <recommendedName>
        <fullName evidence="8">Rhodopsin domain-containing protein</fullName>
    </recommendedName>
</protein>
<comment type="similarity">
    <text evidence="5">Belongs to the SAT4 family.</text>
</comment>
<keyword evidence="4 7" id="KW-0472">Membrane</keyword>
<evidence type="ECO:0000256" key="3">
    <source>
        <dbReference type="ARBA" id="ARBA00022989"/>
    </source>
</evidence>